<protein>
    <submittedName>
        <fullName evidence="2">Uncharacterized protein</fullName>
    </submittedName>
</protein>
<proteinExistence type="predicted"/>
<feature type="region of interest" description="Disordered" evidence="1">
    <location>
        <begin position="149"/>
        <end position="176"/>
    </location>
</feature>
<dbReference type="OrthoDB" id="8037009at2759"/>
<sequence length="371" mass="38124">MMRSPNGRLPHQGLNRLWIATTICAITVLSGSFVHPAFGAPAKLDGIGPPPESPFPLEAQPTQFSDAIAAALNNENSARDVKGFSKNQPSAVDSYGNPIEALKPIDTPDGRKVISAQGLQFEIPNYASGITEIKKPADDLLPPFIAPFEPTSTAGSADTSASTDQDFGSSTKTTFSKSNEGKVITNNVFGTSSGVTSASKQVGVSAGTTSGQAAFQKDFQHSSSSFIGTSNTFSKASTPSAFSTFNGAQQSTNFNSFNNKGNNRPVSNVNTGKYTGGFGGSPGVLGSGKLGSAVRSDGSIRPANVAFTQGTAITPTAPPKLPTNPNFANRVGISTSTGFAVDTGVGANKYQGTFGGPPGVLSPFDNVKANK</sequence>
<organism evidence="2">
    <name type="scientific">Bactrocera dorsalis</name>
    <name type="common">Oriental fruit fly</name>
    <name type="synonym">Dacus dorsalis</name>
    <dbReference type="NCBI Taxonomy" id="27457"/>
    <lineage>
        <taxon>Eukaryota</taxon>
        <taxon>Metazoa</taxon>
        <taxon>Ecdysozoa</taxon>
        <taxon>Arthropoda</taxon>
        <taxon>Hexapoda</taxon>
        <taxon>Insecta</taxon>
        <taxon>Pterygota</taxon>
        <taxon>Neoptera</taxon>
        <taxon>Endopterygota</taxon>
        <taxon>Diptera</taxon>
        <taxon>Brachycera</taxon>
        <taxon>Muscomorpha</taxon>
        <taxon>Tephritoidea</taxon>
        <taxon>Tephritidae</taxon>
        <taxon>Bactrocera</taxon>
        <taxon>Bactrocera</taxon>
    </lineage>
</organism>
<dbReference type="AlphaFoldDB" id="A0A034W268"/>
<evidence type="ECO:0000256" key="1">
    <source>
        <dbReference type="SAM" id="MobiDB-lite"/>
    </source>
</evidence>
<feature type="compositionally biased region" description="Low complexity" evidence="1">
    <location>
        <begin position="151"/>
        <end position="176"/>
    </location>
</feature>
<name>A0A034W268_BACDO</name>
<accession>A0A034W268</accession>
<reference evidence="2" key="1">
    <citation type="journal article" date="2014" name="BMC Genomics">
        <title>Characterizing the developmental transcriptome of the oriental fruit fly, Bactrocera dorsalis (Diptera: Tephritidae) through comparative genomic analysis with Drosophila melanogaster utilizing modENCODE datasets.</title>
        <authorList>
            <person name="Geib S.M."/>
            <person name="Calla B."/>
            <person name="Hall B."/>
            <person name="Hou S."/>
            <person name="Manoukis N.C."/>
        </authorList>
    </citation>
    <scope>NUCLEOTIDE SEQUENCE</scope>
    <source>
        <strain evidence="2">Punador</strain>
    </source>
</reference>
<dbReference type="EMBL" id="GAKP01010178">
    <property type="protein sequence ID" value="JAC48774.1"/>
    <property type="molecule type" value="Transcribed_RNA"/>
</dbReference>
<evidence type="ECO:0000313" key="2">
    <source>
        <dbReference type="EMBL" id="JAC48774.1"/>
    </source>
</evidence>